<dbReference type="PANTHER" id="PTHR45835">
    <property type="entry name" value="YALI0A06105P"/>
    <property type="match status" value="1"/>
</dbReference>
<dbReference type="EMBL" id="BQNB010012343">
    <property type="protein sequence ID" value="GJT02371.1"/>
    <property type="molecule type" value="Genomic_DNA"/>
</dbReference>
<evidence type="ECO:0000313" key="2">
    <source>
        <dbReference type="Proteomes" id="UP001151760"/>
    </source>
</evidence>
<dbReference type="GO" id="GO:0003964">
    <property type="term" value="F:RNA-directed DNA polymerase activity"/>
    <property type="evidence" value="ECO:0007669"/>
    <property type="project" value="UniProtKB-KW"/>
</dbReference>
<dbReference type="PANTHER" id="PTHR45835:SF101">
    <property type="entry name" value="NUCLEOTIDYLTRANSFERASE, RIBONUCLEASE H"/>
    <property type="match status" value="1"/>
</dbReference>
<sequence length="142" mass="16221">MGNITMDFITKLPRTSSGHDAIWVVVDRLTKLAHFLAIPKSGREIRSEDYADNRRKPLEFEVEDPCDEKEGVTLKGRFKKLEETLVKVSLEIKREVPSSLGRRQILYEVLSILNCLLIVADESAINLWHRFPKGGDTVKTEI</sequence>
<keyword evidence="1" id="KW-0695">RNA-directed DNA polymerase</keyword>
<dbReference type="Proteomes" id="UP001151760">
    <property type="component" value="Unassembled WGS sequence"/>
</dbReference>
<reference evidence="1" key="2">
    <citation type="submission" date="2022-01" db="EMBL/GenBank/DDBJ databases">
        <authorList>
            <person name="Yamashiro T."/>
            <person name="Shiraishi A."/>
            <person name="Satake H."/>
            <person name="Nakayama K."/>
        </authorList>
    </citation>
    <scope>NUCLEOTIDE SEQUENCE</scope>
</reference>
<keyword evidence="1" id="KW-0808">Transferase</keyword>
<name>A0ABQ5AM91_9ASTR</name>
<keyword evidence="2" id="KW-1185">Reference proteome</keyword>
<accession>A0ABQ5AM91</accession>
<proteinExistence type="predicted"/>
<keyword evidence="1" id="KW-0548">Nucleotidyltransferase</keyword>
<protein>
    <submittedName>
        <fullName evidence="1">Reverse transcriptase domain-containing protein</fullName>
    </submittedName>
</protein>
<reference evidence="1" key="1">
    <citation type="journal article" date="2022" name="Int. J. Mol. Sci.">
        <title>Draft Genome of Tanacetum Coccineum: Genomic Comparison of Closely Related Tanacetum-Family Plants.</title>
        <authorList>
            <person name="Yamashiro T."/>
            <person name="Shiraishi A."/>
            <person name="Nakayama K."/>
            <person name="Satake H."/>
        </authorList>
    </citation>
    <scope>NUCLEOTIDE SEQUENCE</scope>
</reference>
<gene>
    <name evidence="1" type="ORF">Tco_0823540</name>
</gene>
<organism evidence="1 2">
    <name type="scientific">Tanacetum coccineum</name>
    <dbReference type="NCBI Taxonomy" id="301880"/>
    <lineage>
        <taxon>Eukaryota</taxon>
        <taxon>Viridiplantae</taxon>
        <taxon>Streptophyta</taxon>
        <taxon>Embryophyta</taxon>
        <taxon>Tracheophyta</taxon>
        <taxon>Spermatophyta</taxon>
        <taxon>Magnoliopsida</taxon>
        <taxon>eudicotyledons</taxon>
        <taxon>Gunneridae</taxon>
        <taxon>Pentapetalae</taxon>
        <taxon>asterids</taxon>
        <taxon>campanulids</taxon>
        <taxon>Asterales</taxon>
        <taxon>Asteraceae</taxon>
        <taxon>Asteroideae</taxon>
        <taxon>Anthemideae</taxon>
        <taxon>Anthemidinae</taxon>
        <taxon>Tanacetum</taxon>
    </lineage>
</organism>
<comment type="caution">
    <text evidence="1">The sequence shown here is derived from an EMBL/GenBank/DDBJ whole genome shotgun (WGS) entry which is preliminary data.</text>
</comment>
<evidence type="ECO:0000313" key="1">
    <source>
        <dbReference type="EMBL" id="GJT02371.1"/>
    </source>
</evidence>